<reference evidence="12 13" key="1">
    <citation type="submission" date="2020-08" db="EMBL/GenBank/DDBJ databases">
        <title>Sequencing the genomes of 1000 actinobacteria strains.</title>
        <authorList>
            <person name="Klenk H.-P."/>
        </authorList>
    </citation>
    <scope>NUCLEOTIDE SEQUENCE [LARGE SCALE GENOMIC DNA]</scope>
    <source>
        <strain evidence="12 13">DSM 43768</strain>
    </source>
</reference>
<name>A0A7X0TX84_9ACTN</name>
<evidence type="ECO:0000313" key="13">
    <source>
        <dbReference type="Proteomes" id="UP000565579"/>
    </source>
</evidence>
<evidence type="ECO:0000256" key="9">
    <source>
        <dbReference type="SAM" id="MobiDB-lite"/>
    </source>
</evidence>
<dbReference type="Gene3D" id="3.30.565.10">
    <property type="entry name" value="Histidine kinase-like ATPase, C-terminal domain"/>
    <property type="match status" value="1"/>
</dbReference>
<keyword evidence="6 12" id="KW-0418">Kinase</keyword>
<keyword evidence="4" id="KW-0808">Transferase</keyword>
<evidence type="ECO:0000256" key="7">
    <source>
        <dbReference type="ARBA" id="ARBA00022840"/>
    </source>
</evidence>
<sequence length="368" mass="38192">MSWMWIAVSISLLVPVAVAAAVLSRPSLGSRLPALTCVAAAGSLAVTLAHVISPAQPEPGAAALGMIESLALMALVGLVIRYAPARRATVAASAAGMAAATWLLRFFAPASPLEGLGACVFWGLGALLAAVVGGYLRFLDVRQTRAVADTRTALRLQLARDLHDFVAHDISEMVAHAQAGKVAGDPVQALERVEAAGQRAMSMLDRTLDMLHHNRLPNSTGDLSGIREAAERFSAAGPAPVHLRMDPEVTVPAETAALAYRIVIEGLTNVRRHAPQASRVDLSICAGAGLLEITMTNDGVRRARSGRRGGSGLPGLTALVEEQGGELVTQAVSDGWSMTAHLPLAQSPECPPASSSPTTRKASEAPSA</sequence>
<dbReference type="InterPro" id="IPR011712">
    <property type="entry name" value="Sig_transdc_His_kin_sub3_dim/P"/>
</dbReference>
<keyword evidence="3" id="KW-0597">Phosphoprotein</keyword>
<dbReference type="PANTHER" id="PTHR24421">
    <property type="entry name" value="NITRATE/NITRITE SENSOR PROTEIN NARX-RELATED"/>
    <property type="match status" value="1"/>
</dbReference>
<dbReference type="GO" id="GO:0000155">
    <property type="term" value="F:phosphorelay sensor kinase activity"/>
    <property type="evidence" value="ECO:0007669"/>
    <property type="project" value="InterPro"/>
</dbReference>
<evidence type="ECO:0000256" key="1">
    <source>
        <dbReference type="ARBA" id="ARBA00000085"/>
    </source>
</evidence>
<keyword evidence="5" id="KW-0547">Nucleotide-binding</keyword>
<evidence type="ECO:0000256" key="6">
    <source>
        <dbReference type="ARBA" id="ARBA00022777"/>
    </source>
</evidence>
<feature type="region of interest" description="Disordered" evidence="9">
    <location>
        <begin position="343"/>
        <end position="368"/>
    </location>
</feature>
<keyword evidence="7" id="KW-0067">ATP-binding</keyword>
<feature type="transmembrane region" description="Helical" evidence="10">
    <location>
        <begin position="6"/>
        <end position="23"/>
    </location>
</feature>
<evidence type="ECO:0000256" key="4">
    <source>
        <dbReference type="ARBA" id="ARBA00022679"/>
    </source>
</evidence>
<keyword evidence="10" id="KW-1133">Transmembrane helix</keyword>
<dbReference type="Pfam" id="PF07730">
    <property type="entry name" value="HisKA_3"/>
    <property type="match status" value="1"/>
</dbReference>
<feature type="transmembrane region" description="Helical" evidence="10">
    <location>
        <begin position="90"/>
        <end position="108"/>
    </location>
</feature>
<evidence type="ECO:0000256" key="2">
    <source>
        <dbReference type="ARBA" id="ARBA00012438"/>
    </source>
</evidence>
<comment type="caution">
    <text evidence="12">The sequence shown here is derived from an EMBL/GenBank/DDBJ whole genome shotgun (WGS) entry which is preliminary data.</text>
</comment>
<dbReference type="InterPro" id="IPR050482">
    <property type="entry name" value="Sensor_HK_TwoCompSys"/>
</dbReference>
<dbReference type="InterPro" id="IPR036890">
    <property type="entry name" value="HATPase_C_sf"/>
</dbReference>
<dbReference type="PANTHER" id="PTHR24421:SF10">
    <property type="entry name" value="NITRATE_NITRITE SENSOR PROTEIN NARQ"/>
    <property type="match status" value="1"/>
</dbReference>
<dbReference type="Gene3D" id="1.20.5.1930">
    <property type="match status" value="1"/>
</dbReference>
<comment type="catalytic activity">
    <reaction evidence="1">
        <text>ATP + protein L-histidine = ADP + protein N-phospho-L-histidine.</text>
        <dbReference type="EC" id="2.7.13.3"/>
    </reaction>
</comment>
<keyword evidence="8" id="KW-0902">Two-component regulatory system</keyword>
<evidence type="ECO:0000313" key="12">
    <source>
        <dbReference type="EMBL" id="MBB6547138.1"/>
    </source>
</evidence>
<accession>A0A7X0TX84</accession>
<evidence type="ECO:0000256" key="10">
    <source>
        <dbReference type="SAM" id="Phobius"/>
    </source>
</evidence>
<feature type="transmembrane region" description="Helical" evidence="10">
    <location>
        <begin position="120"/>
        <end position="138"/>
    </location>
</feature>
<organism evidence="12 13">
    <name type="scientific">Nonomuraea rubra</name>
    <dbReference type="NCBI Taxonomy" id="46180"/>
    <lineage>
        <taxon>Bacteria</taxon>
        <taxon>Bacillati</taxon>
        <taxon>Actinomycetota</taxon>
        <taxon>Actinomycetes</taxon>
        <taxon>Streptosporangiales</taxon>
        <taxon>Streptosporangiaceae</taxon>
        <taxon>Nonomuraea</taxon>
    </lineage>
</organism>
<feature type="transmembrane region" description="Helical" evidence="10">
    <location>
        <begin position="61"/>
        <end position="83"/>
    </location>
</feature>
<evidence type="ECO:0000256" key="5">
    <source>
        <dbReference type="ARBA" id="ARBA00022741"/>
    </source>
</evidence>
<dbReference type="EMBL" id="JACHMI010000001">
    <property type="protein sequence ID" value="MBB6547138.1"/>
    <property type="molecule type" value="Genomic_DNA"/>
</dbReference>
<evidence type="ECO:0000259" key="11">
    <source>
        <dbReference type="Pfam" id="PF07730"/>
    </source>
</evidence>
<feature type="domain" description="Signal transduction histidine kinase subgroup 3 dimerisation and phosphoacceptor" evidence="11">
    <location>
        <begin position="155"/>
        <end position="217"/>
    </location>
</feature>
<dbReference type="EC" id="2.7.13.3" evidence="2"/>
<keyword evidence="13" id="KW-1185">Reference proteome</keyword>
<dbReference type="GO" id="GO:0005524">
    <property type="term" value="F:ATP binding"/>
    <property type="evidence" value="ECO:0007669"/>
    <property type="project" value="UniProtKB-KW"/>
</dbReference>
<dbReference type="GO" id="GO:0016020">
    <property type="term" value="C:membrane"/>
    <property type="evidence" value="ECO:0007669"/>
    <property type="project" value="InterPro"/>
</dbReference>
<dbReference type="AlphaFoldDB" id="A0A7X0TX84"/>
<keyword evidence="10" id="KW-0472">Membrane</keyword>
<dbReference type="Proteomes" id="UP000565579">
    <property type="component" value="Unassembled WGS sequence"/>
</dbReference>
<proteinExistence type="predicted"/>
<feature type="transmembrane region" description="Helical" evidence="10">
    <location>
        <begin position="35"/>
        <end position="55"/>
    </location>
</feature>
<evidence type="ECO:0000256" key="3">
    <source>
        <dbReference type="ARBA" id="ARBA00022553"/>
    </source>
</evidence>
<evidence type="ECO:0000256" key="8">
    <source>
        <dbReference type="ARBA" id="ARBA00023012"/>
    </source>
</evidence>
<gene>
    <name evidence="12" type="ORF">HD593_001933</name>
</gene>
<keyword evidence="10" id="KW-0812">Transmembrane</keyword>
<protein>
    <recommendedName>
        <fullName evidence="2">histidine kinase</fullName>
        <ecNumber evidence="2">2.7.13.3</ecNumber>
    </recommendedName>
</protein>
<dbReference type="SUPFAM" id="SSF55874">
    <property type="entry name" value="ATPase domain of HSP90 chaperone/DNA topoisomerase II/histidine kinase"/>
    <property type="match status" value="1"/>
</dbReference>
<dbReference type="GO" id="GO:0046983">
    <property type="term" value="F:protein dimerization activity"/>
    <property type="evidence" value="ECO:0007669"/>
    <property type="project" value="InterPro"/>
</dbReference>